<dbReference type="GO" id="GO:0051301">
    <property type="term" value="P:cell division"/>
    <property type="evidence" value="ECO:0007669"/>
    <property type="project" value="UniProtKB-KW"/>
</dbReference>
<dbReference type="Gene3D" id="3.30.200.20">
    <property type="entry name" value="Phosphorylase Kinase, domain 1"/>
    <property type="match status" value="1"/>
</dbReference>
<evidence type="ECO:0000256" key="24">
    <source>
        <dbReference type="SAM" id="MobiDB-lite"/>
    </source>
</evidence>
<dbReference type="SUPFAM" id="SSF56112">
    <property type="entry name" value="Protein kinase-like (PK-like)"/>
    <property type="match status" value="1"/>
</dbReference>
<sequence length="864" mass="96006">YPVLRNLIPRKPQHPFSRTCVPHQRPPCGYLPELSYRVFSTREDVLGIFGENGRTDFCAIVSFLKGCDAAIGDTIPQLDAAVLAASDVHVGTRIVVNGTDGIGVLILGIARNKTLEGVDVIEAECRMLSPNQDKVPRRFDEMQELLRRCAHRLGLDLIDEAIGDADVTIVEQLANDQLIELLAVLQTHFGSVHFAEEDSFPDCCKSKQALGIPGAVPRDLKAAAGGGGVAEPSLNAPPNFQWSTGLLRGSPGLLRGSPVRQKELSGTRQEEPAPGLQRTQGPRPLEARAAGLAGQLWHTDSGRTASSHPLRKLQIVHAIHHRPQPTAPTRFPTAPPTPNPVPPIRVSVSRSLLEKWRRESCPIDRSECALTAHARRARSRAPSNLLLTRQPALLAILLTGTFRALIHRLGADHLRDNPEPKGLVCDRQTPDPGEHGERQNGHRSDRHALALQLRTDRASHRRVHGDMDRCKENCGSRPAKTTVPFPFGPKRVLVTEQIPSQNLGLASSGQAQRVLCPSNSSHRVLSQAQKLASCQKPVPKQLPAASVPRPVSRLSNPQKSEQPTASGNNSEKEQSSKQKTEDSKKRQWTLEDFDIGRPLGKGKFGNVYLAREKQSKFILALKVLFKTQLEKAGVEHQLRREVEIQSHLRHPNILRLYGYFHDATRVYLILEYAPLGTVYRELQKCSKFDEQRTATYITELANALSYCHSKRVIHRDIKPENLLLGPNGELKIADFGWSVHAPSSRRTTLCGTLDYLPPEMIEGRMHDEKVDLWSLGVLCYEFLVGMPPFEAQTYQETYRRISRVEFTFPDFVTEGARDLISRLLKHNASQRLTLAEVLEHPWITANSSKSSTGQKTKELTSKSS</sequence>
<evidence type="ECO:0000256" key="9">
    <source>
        <dbReference type="ARBA" id="ARBA00022701"/>
    </source>
</evidence>
<dbReference type="SMART" id="SM00220">
    <property type="entry name" value="S_TKc"/>
    <property type="match status" value="1"/>
</dbReference>
<feature type="binding site" evidence="21 23">
    <location>
        <position position="622"/>
    </location>
    <ligand>
        <name>ATP</name>
        <dbReference type="ChEBI" id="CHEBI:30616"/>
    </ligand>
</feature>
<dbReference type="Proteomes" id="UP001488838">
    <property type="component" value="Unassembled WGS sequence"/>
</dbReference>
<keyword evidence="7" id="KW-0132">Cell division</keyword>
<feature type="region of interest" description="Disordered" evidence="24">
    <location>
        <begin position="527"/>
        <end position="586"/>
    </location>
</feature>
<keyword evidence="14" id="KW-0206">Cytoskeleton</keyword>
<evidence type="ECO:0000256" key="15">
    <source>
        <dbReference type="ARBA" id="ARBA00023306"/>
    </source>
</evidence>
<keyword evidence="9" id="KW-0493">Microtubule</keyword>
<feature type="binding site" evidence="21">
    <location>
        <begin position="671"/>
        <end position="673"/>
    </location>
    <ligand>
        <name>ATP</name>
        <dbReference type="ChEBI" id="CHEBI:30616"/>
    </ligand>
</feature>
<keyword evidence="15" id="KW-0131">Cell cycle</keyword>
<reference evidence="26 27" key="1">
    <citation type="journal article" date="2023" name="bioRxiv">
        <title>Conserved and derived expression patterns and positive selection on dental genes reveal complex evolutionary context of ever-growing rodent molars.</title>
        <authorList>
            <person name="Calamari Z.T."/>
            <person name="Song A."/>
            <person name="Cohen E."/>
            <person name="Akter M."/>
            <person name="Roy R.D."/>
            <person name="Hallikas O."/>
            <person name="Christensen M.M."/>
            <person name="Li P."/>
            <person name="Marangoni P."/>
            <person name="Jernvall J."/>
            <person name="Klein O.D."/>
        </authorList>
    </citation>
    <scope>NUCLEOTIDE SEQUENCE [LARGE SCALE GENOMIC DNA]</scope>
    <source>
        <strain evidence="26">V071</strain>
    </source>
</reference>
<keyword evidence="13 21" id="KW-0067">ATP-binding</keyword>
<dbReference type="EMBL" id="JBBHLL010000125">
    <property type="protein sequence ID" value="KAK7814211.1"/>
    <property type="molecule type" value="Genomic_DNA"/>
</dbReference>
<feature type="domain" description="Protein kinase" evidence="25">
    <location>
        <begin position="593"/>
        <end position="843"/>
    </location>
</feature>
<evidence type="ECO:0000256" key="2">
    <source>
        <dbReference type="ARBA" id="ARBA00004300"/>
    </source>
</evidence>
<dbReference type="GO" id="GO:0005874">
    <property type="term" value="C:microtubule"/>
    <property type="evidence" value="ECO:0007669"/>
    <property type="project" value="UniProtKB-KW"/>
</dbReference>
<proteinExistence type="predicted"/>
<evidence type="ECO:0000256" key="10">
    <source>
        <dbReference type="ARBA" id="ARBA00022741"/>
    </source>
</evidence>
<evidence type="ECO:0000256" key="12">
    <source>
        <dbReference type="ARBA" id="ARBA00022777"/>
    </source>
</evidence>
<name>A0AAW0IJ52_MYOGA</name>
<comment type="subcellular location">
    <subcellularLocation>
        <location evidence="2">Cytoplasm</location>
        <location evidence="2">Cytoskeleton</location>
        <location evidence="2">Microtubule organizing center</location>
        <location evidence="2">Centrosome</location>
    </subcellularLocation>
    <subcellularLocation>
        <location evidence="1">Cytoplasm</location>
        <location evidence="1">Cytoskeleton</location>
        <location evidence="1">Spindle</location>
    </subcellularLocation>
</comment>
<dbReference type="GO" id="GO:0004674">
    <property type="term" value="F:protein serine/threonine kinase activity"/>
    <property type="evidence" value="ECO:0007669"/>
    <property type="project" value="UniProtKB-KW"/>
</dbReference>
<feature type="active site" description="Proton acceptor" evidence="20">
    <location>
        <position position="716"/>
    </location>
</feature>
<evidence type="ECO:0000256" key="13">
    <source>
        <dbReference type="ARBA" id="ARBA00022840"/>
    </source>
</evidence>
<keyword evidence="11" id="KW-0498">Mitosis</keyword>
<dbReference type="InterPro" id="IPR017441">
    <property type="entry name" value="Protein_kinase_ATP_BS"/>
</dbReference>
<evidence type="ECO:0000256" key="19">
    <source>
        <dbReference type="ARBA" id="ARBA00048679"/>
    </source>
</evidence>
<evidence type="ECO:0000313" key="26">
    <source>
        <dbReference type="EMBL" id="KAK7814211.1"/>
    </source>
</evidence>
<evidence type="ECO:0000256" key="18">
    <source>
        <dbReference type="ARBA" id="ARBA00047899"/>
    </source>
</evidence>
<evidence type="ECO:0000256" key="16">
    <source>
        <dbReference type="ARBA" id="ARBA00029711"/>
    </source>
</evidence>
<feature type="binding site" evidence="21">
    <location>
        <begin position="720"/>
        <end position="721"/>
    </location>
    <ligand>
        <name>ATP</name>
        <dbReference type="ChEBI" id="CHEBI:30616"/>
    </ligand>
</feature>
<dbReference type="PROSITE" id="PS50011">
    <property type="entry name" value="PROTEIN_KINASE_DOM"/>
    <property type="match status" value="1"/>
</dbReference>
<dbReference type="FunFam" id="3.30.200.20:FF:000042">
    <property type="entry name" value="Aurora kinase A"/>
    <property type="match status" value="1"/>
</dbReference>
<dbReference type="GO" id="GO:0000212">
    <property type="term" value="P:meiotic spindle organization"/>
    <property type="evidence" value="ECO:0007669"/>
    <property type="project" value="InterPro"/>
</dbReference>
<keyword evidence="10 21" id="KW-0547">Nucleotide-binding</keyword>
<feature type="compositionally biased region" description="Polar residues" evidence="24">
    <location>
        <begin position="553"/>
        <end position="569"/>
    </location>
</feature>
<comment type="caution">
    <text evidence="26">The sequence shown here is derived from an EMBL/GenBank/DDBJ whole genome shotgun (WGS) entry which is preliminary data.</text>
</comment>
<dbReference type="InterPro" id="IPR030616">
    <property type="entry name" value="Aur-like"/>
</dbReference>
<dbReference type="Gene3D" id="1.10.510.10">
    <property type="entry name" value="Transferase(Phosphotransferase) domain 1"/>
    <property type="match status" value="1"/>
</dbReference>
<feature type="compositionally biased region" description="Basic and acidic residues" evidence="24">
    <location>
        <begin position="428"/>
        <end position="474"/>
    </location>
</feature>
<accession>A0AAW0IJ52</accession>
<evidence type="ECO:0000256" key="4">
    <source>
        <dbReference type="ARBA" id="ARBA00022490"/>
    </source>
</evidence>
<feature type="compositionally biased region" description="Basic and acidic residues" evidence="24">
    <location>
        <begin position="570"/>
        <end position="586"/>
    </location>
</feature>
<evidence type="ECO:0000259" key="25">
    <source>
        <dbReference type="PROSITE" id="PS50011"/>
    </source>
</evidence>
<evidence type="ECO:0000256" key="22">
    <source>
        <dbReference type="PIRSR" id="PIRSR630616-3"/>
    </source>
</evidence>
<evidence type="ECO:0000313" key="27">
    <source>
        <dbReference type="Proteomes" id="UP001488838"/>
    </source>
</evidence>
<evidence type="ECO:0000256" key="1">
    <source>
        <dbReference type="ARBA" id="ARBA00004186"/>
    </source>
</evidence>
<feature type="cross-link" description="Glycyl lysine isopeptide (Lys-Gly) (interchain with G-Cter in SUMO2)" evidence="22">
    <location>
        <position position="718"/>
    </location>
</feature>
<evidence type="ECO:0000256" key="21">
    <source>
        <dbReference type="PIRSR" id="PIRSR630616-2"/>
    </source>
</evidence>
<feature type="region of interest" description="Disordered" evidence="24">
    <location>
        <begin position="416"/>
        <end position="487"/>
    </location>
</feature>
<keyword evidence="8" id="KW-0808">Transferase</keyword>
<feature type="compositionally biased region" description="Pro residues" evidence="24">
    <location>
        <begin position="333"/>
        <end position="343"/>
    </location>
</feature>
<feature type="binding site" evidence="21">
    <location>
        <position position="603"/>
    </location>
    <ligand>
        <name>ATP</name>
        <dbReference type="ChEBI" id="CHEBI:30616"/>
    </ligand>
</feature>
<dbReference type="AlphaFoldDB" id="A0AAW0IJ52"/>
<evidence type="ECO:0000256" key="14">
    <source>
        <dbReference type="ARBA" id="ARBA00023212"/>
    </source>
</evidence>
<dbReference type="PROSITE" id="PS00107">
    <property type="entry name" value="PROTEIN_KINASE_ATP"/>
    <property type="match status" value="1"/>
</dbReference>
<protein>
    <recommendedName>
        <fullName evidence="3">non-specific serine/threonine protein kinase</fullName>
        <ecNumber evidence="3">2.7.11.1</ecNumber>
    </recommendedName>
    <alternativeName>
        <fullName evidence="17">Aurora/IPL1-related kinase 1</fullName>
    </alternativeName>
    <alternativeName>
        <fullName evidence="16">Serine/threonine-protein kinase aurora-A</fullName>
    </alternativeName>
</protein>
<dbReference type="GO" id="GO:0005813">
    <property type="term" value="C:centrosome"/>
    <property type="evidence" value="ECO:0007669"/>
    <property type="project" value="UniProtKB-SubCell"/>
</dbReference>
<keyword evidence="6" id="KW-0597">Phosphoprotein</keyword>
<evidence type="ECO:0000256" key="23">
    <source>
        <dbReference type="PROSITE-ProRule" id="PRU10141"/>
    </source>
</evidence>
<evidence type="ECO:0000256" key="7">
    <source>
        <dbReference type="ARBA" id="ARBA00022618"/>
    </source>
</evidence>
<dbReference type="Pfam" id="PF00069">
    <property type="entry name" value="Pkinase"/>
    <property type="match status" value="1"/>
</dbReference>
<keyword evidence="27" id="KW-1185">Reference proteome</keyword>
<comment type="catalytic activity">
    <reaction evidence="19">
        <text>L-seryl-[protein] + ATP = O-phospho-L-seryl-[protein] + ADP + H(+)</text>
        <dbReference type="Rhea" id="RHEA:17989"/>
        <dbReference type="Rhea" id="RHEA-COMP:9863"/>
        <dbReference type="Rhea" id="RHEA-COMP:11604"/>
        <dbReference type="ChEBI" id="CHEBI:15378"/>
        <dbReference type="ChEBI" id="CHEBI:29999"/>
        <dbReference type="ChEBI" id="CHEBI:30616"/>
        <dbReference type="ChEBI" id="CHEBI:83421"/>
        <dbReference type="ChEBI" id="CHEBI:456216"/>
        <dbReference type="EC" id="2.7.11.1"/>
    </reaction>
</comment>
<feature type="compositionally biased region" description="Basic and acidic residues" evidence="24">
    <location>
        <begin position="260"/>
        <end position="271"/>
    </location>
</feature>
<dbReference type="GO" id="GO:0007052">
    <property type="term" value="P:mitotic spindle organization"/>
    <property type="evidence" value="ECO:0007669"/>
    <property type="project" value="InterPro"/>
</dbReference>
<evidence type="ECO:0000256" key="17">
    <source>
        <dbReference type="ARBA" id="ARBA00032029"/>
    </source>
</evidence>
<evidence type="ECO:0000256" key="5">
    <source>
        <dbReference type="ARBA" id="ARBA00022527"/>
    </source>
</evidence>
<dbReference type="GO" id="GO:0005524">
    <property type="term" value="F:ATP binding"/>
    <property type="evidence" value="ECO:0007669"/>
    <property type="project" value="UniProtKB-UniRule"/>
</dbReference>
<dbReference type="EC" id="2.7.11.1" evidence="3"/>
<feature type="binding site" evidence="21">
    <location>
        <position position="734"/>
    </location>
    <ligand>
        <name>ATP</name>
        <dbReference type="ChEBI" id="CHEBI:30616"/>
    </ligand>
</feature>
<evidence type="ECO:0000256" key="6">
    <source>
        <dbReference type="ARBA" id="ARBA00022553"/>
    </source>
</evidence>
<dbReference type="PROSITE" id="PS00108">
    <property type="entry name" value="PROTEIN_KINASE_ST"/>
    <property type="match status" value="1"/>
</dbReference>
<comment type="catalytic activity">
    <reaction evidence="18">
        <text>L-threonyl-[protein] + ATP = O-phospho-L-threonyl-[protein] + ADP + H(+)</text>
        <dbReference type="Rhea" id="RHEA:46608"/>
        <dbReference type="Rhea" id="RHEA-COMP:11060"/>
        <dbReference type="Rhea" id="RHEA-COMP:11605"/>
        <dbReference type="ChEBI" id="CHEBI:15378"/>
        <dbReference type="ChEBI" id="CHEBI:30013"/>
        <dbReference type="ChEBI" id="CHEBI:30616"/>
        <dbReference type="ChEBI" id="CHEBI:61977"/>
        <dbReference type="ChEBI" id="CHEBI:456216"/>
        <dbReference type="EC" id="2.7.11.1"/>
    </reaction>
</comment>
<dbReference type="PANTHER" id="PTHR24350">
    <property type="entry name" value="SERINE/THREONINE-PROTEIN KINASE IAL-RELATED"/>
    <property type="match status" value="1"/>
</dbReference>
<feature type="non-terminal residue" evidence="26">
    <location>
        <position position="1"/>
    </location>
</feature>
<dbReference type="InterPro" id="IPR011009">
    <property type="entry name" value="Kinase-like_dom_sf"/>
</dbReference>
<keyword evidence="4" id="KW-0963">Cytoplasm</keyword>
<keyword evidence="5" id="KW-0723">Serine/threonine-protein kinase</keyword>
<dbReference type="GO" id="GO:0007100">
    <property type="term" value="P:mitotic centrosome separation"/>
    <property type="evidence" value="ECO:0007669"/>
    <property type="project" value="InterPro"/>
</dbReference>
<dbReference type="InterPro" id="IPR030611">
    <property type="entry name" value="AURKA"/>
</dbReference>
<evidence type="ECO:0000256" key="11">
    <source>
        <dbReference type="ARBA" id="ARBA00022776"/>
    </source>
</evidence>
<evidence type="ECO:0000256" key="20">
    <source>
        <dbReference type="PIRSR" id="PIRSR630616-1"/>
    </source>
</evidence>
<dbReference type="GO" id="GO:0005819">
    <property type="term" value="C:spindle"/>
    <property type="evidence" value="ECO:0007669"/>
    <property type="project" value="UniProtKB-SubCell"/>
</dbReference>
<gene>
    <name evidence="26" type="ORF">U0070_000527</name>
</gene>
<feature type="region of interest" description="Disordered" evidence="24">
    <location>
        <begin position="251"/>
        <end position="282"/>
    </location>
</feature>
<organism evidence="26 27">
    <name type="scientific">Myodes glareolus</name>
    <name type="common">Bank vole</name>
    <name type="synonym">Clethrionomys glareolus</name>
    <dbReference type="NCBI Taxonomy" id="447135"/>
    <lineage>
        <taxon>Eukaryota</taxon>
        <taxon>Metazoa</taxon>
        <taxon>Chordata</taxon>
        <taxon>Craniata</taxon>
        <taxon>Vertebrata</taxon>
        <taxon>Euteleostomi</taxon>
        <taxon>Mammalia</taxon>
        <taxon>Eutheria</taxon>
        <taxon>Euarchontoglires</taxon>
        <taxon>Glires</taxon>
        <taxon>Rodentia</taxon>
        <taxon>Myomorpha</taxon>
        <taxon>Muroidea</taxon>
        <taxon>Cricetidae</taxon>
        <taxon>Arvicolinae</taxon>
        <taxon>Myodes</taxon>
    </lineage>
</organism>
<evidence type="ECO:0000256" key="3">
    <source>
        <dbReference type="ARBA" id="ARBA00012513"/>
    </source>
</evidence>
<dbReference type="InterPro" id="IPR000719">
    <property type="entry name" value="Prot_kinase_dom"/>
</dbReference>
<dbReference type="InterPro" id="IPR008271">
    <property type="entry name" value="Ser/Thr_kinase_AS"/>
</dbReference>
<evidence type="ECO:0000256" key="8">
    <source>
        <dbReference type="ARBA" id="ARBA00022679"/>
    </source>
</evidence>
<feature type="region of interest" description="Disordered" evidence="24">
    <location>
        <begin position="323"/>
        <end position="345"/>
    </location>
</feature>
<dbReference type="FunFam" id="1.10.510.10:FF:000235">
    <property type="entry name" value="Serine/threonine-protein kinase ark1"/>
    <property type="match status" value="1"/>
</dbReference>
<dbReference type="CDD" id="cd14116">
    <property type="entry name" value="STKc_Aurora-A"/>
    <property type="match status" value="1"/>
</dbReference>
<keyword evidence="12" id="KW-0418">Kinase</keyword>